<reference evidence="1" key="1">
    <citation type="submission" date="2020-04" db="EMBL/GenBank/DDBJ databases">
        <authorList>
            <person name="Neveu A P."/>
        </authorList>
    </citation>
    <scope>NUCLEOTIDE SEQUENCE</scope>
    <source>
        <tissue evidence="1">Whole embryo</tissue>
    </source>
</reference>
<dbReference type="InterPro" id="IPR034584">
    <property type="entry name" value="SPMIP8"/>
</dbReference>
<gene>
    <name evidence="1" type="primary">Tepp</name>
</gene>
<protein>
    <submittedName>
        <fullName evidence="1">Testis, prostate and placenta-expressed protein-like</fullName>
    </submittedName>
</protein>
<accession>A0A6F9DUP5</accession>
<organism evidence="1">
    <name type="scientific">Phallusia mammillata</name>
    <dbReference type="NCBI Taxonomy" id="59560"/>
    <lineage>
        <taxon>Eukaryota</taxon>
        <taxon>Metazoa</taxon>
        <taxon>Chordata</taxon>
        <taxon>Tunicata</taxon>
        <taxon>Ascidiacea</taxon>
        <taxon>Phlebobranchia</taxon>
        <taxon>Ascidiidae</taxon>
        <taxon>Phallusia</taxon>
    </lineage>
</organism>
<evidence type="ECO:0000313" key="1">
    <source>
        <dbReference type="EMBL" id="CAB3266901.1"/>
    </source>
</evidence>
<dbReference type="EMBL" id="LR791039">
    <property type="protein sequence ID" value="CAB3266901.1"/>
    <property type="molecule type" value="mRNA"/>
</dbReference>
<dbReference type="AlphaFoldDB" id="A0A6F9DUP5"/>
<dbReference type="PANTHER" id="PTHR35348:SF1">
    <property type="entry name" value="TESTIS, PROSTATE AND PLACENTA-EXPRESSED PROTEIN"/>
    <property type="match status" value="1"/>
</dbReference>
<name>A0A6F9DUP5_9ASCI</name>
<proteinExistence type="evidence at transcript level"/>
<sequence length="210" mass="24490">MDSSNRPHPNAQLQYHMNYNYPPFRRVMLAAVKEGLYHPRLPTLRRMDMDNATHMLSDEHCRTTTSCGPKDFHDASTSFFQNARKPLSGTRITETGRSLQKVIPNYPAGVTHTAPTKNRYMLSLTKGDWSKFISASGEFKLPEYDPKHFRFSGYAVRYLKPQVTQSWRYTLEQEPKLDQYAQKPIPANVYSRYRDTFPQYSRNISVEAWL</sequence>
<dbReference type="Pfam" id="PF22574">
    <property type="entry name" value="SPMIP8"/>
    <property type="match status" value="1"/>
</dbReference>
<dbReference type="PANTHER" id="PTHR35348">
    <property type="entry name" value="TESTIS, PROSTATE AND PLACENTA-EXPRESSED PROTEIN"/>
    <property type="match status" value="1"/>
</dbReference>